<gene>
    <name evidence="2" type="ORF">B7702_07010</name>
</gene>
<protein>
    <recommendedName>
        <fullName evidence="1">DUF4435 domain-containing protein</fullName>
    </recommendedName>
</protein>
<evidence type="ECO:0000313" key="3">
    <source>
        <dbReference type="Proteomes" id="UP000193849"/>
    </source>
</evidence>
<evidence type="ECO:0000313" key="2">
    <source>
        <dbReference type="EMBL" id="ORO88165.1"/>
    </source>
</evidence>
<dbReference type="Proteomes" id="UP000193849">
    <property type="component" value="Unassembled WGS sequence"/>
</dbReference>
<comment type="caution">
    <text evidence="2">The sequence shown here is derived from an EMBL/GenBank/DDBJ whole genome shotgun (WGS) entry which is preliminary data.</text>
</comment>
<sequence>MFLILKFLVEIRIMTKNSRAEEMREKSKNAASAWLDFSQRKNKNMDIYHFFFEGYDRFYYFNKFKEVHYSLLKSYPLCNQYECGGKSEVLKVHQKICREESLIPKNQLLFFIDKDYDNVGSLQPCYEGVYQTDFYSIENFYTSSEVIKRIVEEEIGYNRGSIEFNELVSKYEKLHQSFIDKLTDYNLFSMLCIKYGFQLKFEEFNIINCIIIKDFSIELINAGIDGKPLYDIDIDYLITRYEIQLVKKIRKLKNEGNDVSRFIGLLNLFKCKKRGIKRFIQYYKQTESFDINYFFRGKEDFKFLVNFLRQTEFSYGCKTNLSLNSPEKTLLSHLAKHAITSPSLLSYFEEKISK</sequence>
<reference evidence="2 3" key="1">
    <citation type="journal article" date="2016" name="Eur. J. Clin. Microbiol. Infect. Dis.">
        <title>Whole genome sequencing as a tool for phylogenetic analysis of clinical strains of Mitis group streptococci.</title>
        <authorList>
            <person name="Rasmussen L.H."/>
            <person name="Dargis R."/>
            <person name="Hojholt K."/>
            <person name="Christensen J.J."/>
            <person name="Skovgaard O."/>
            <person name="Justesen U.S."/>
            <person name="Rosenvinge F.S."/>
            <person name="Moser C."/>
            <person name="Lukjancenko O."/>
            <person name="Rasmussen S."/>
            <person name="Nielsen X.C."/>
        </authorList>
    </citation>
    <scope>NUCLEOTIDE SEQUENCE [LARGE SCALE GENOMIC DNA]</scope>
    <source>
        <strain evidence="2 3">RH_777_07</strain>
    </source>
</reference>
<accession>A0A1X1JM22</accession>
<proteinExistence type="predicted"/>
<organism evidence="2 3">
    <name type="scientific">Streptococcus mitis</name>
    <dbReference type="NCBI Taxonomy" id="28037"/>
    <lineage>
        <taxon>Bacteria</taxon>
        <taxon>Bacillati</taxon>
        <taxon>Bacillota</taxon>
        <taxon>Bacilli</taxon>
        <taxon>Lactobacillales</taxon>
        <taxon>Streptococcaceae</taxon>
        <taxon>Streptococcus</taxon>
        <taxon>Streptococcus mitis group</taxon>
    </lineage>
</organism>
<dbReference type="AlphaFoldDB" id="A0A1X1JM22"/>
<dbReference type="EMBL" id="NCVD01000049">
    <property type="protein sequence ID" value="ORO88165.1"/>
    <property type="molecule type" value="Genomic_DNA"/>
</dbReference>
<dbReference type="Pfam" id="PF14491">
    <property type="entry name" value="DUF4435"/>
    <property type="match status" value="1"/>
</dbReference>
<dbReference type="InterPro" id="IPR029492">
    <property type="entry name" value="DUF4435"/>
</dbReference>
<name>A0A1X1JM22_STRMT</name>
<feature type="domain" description="DUF4435" evidence="1">
    <location>
        <begin position="50"/>
        <end position="310"/>
    </location>
</feature>
<evidence type="ECO:0000259" key="1">
    <source>
        <dbReference type="Pfam" id="PF14491"/>
    </source>
</evidence>